<dbReference type="Proteomes" id="UP001229421">
    <property type="component" value="Unassembled WGS sequence"/>
</dbReference>
<feature type="compositionally biased region" description="Basic residues" evidence="1">
    <location>
        <begin position="1"/>
        <end position="10"/>
    </location>
</feature>
<organism evidence="2 3">
    <name type="scientific">Tagetes erecta</name>
    <name type="common">African marigold</name>
    <dbReference type="NCBI Taxonomy" id="13708"/>
    <lineage>
        <taxon>Eukaryota</taxon>
        <taxon>Viridiplantae</taxon>
        <taxon>Streptophyta</taxon>
        <taxon>Embryophyta</taxon>
        <taxon>Tracheophyta</taxon>
        <taxon>Spermatophyta</taxon>
        <taxon>Magnoliopsida</taxon>
        <taxon>eudicotyledons</taxon>
        <taxon>Gunneridae</taxon>
        <taxon>Pentapetalae</taxon>
        <taxon>asterids</taxon>
        <taxon>campanulids</taxon>
        <taxon>Asterales</taxon>
        <taxon>Asteraceae</taxon>
        <taxon>Asteroideae</taxon>
        <taxon>Heliantheae alliance</taxon>
        <taxon>Tageteae</taxon>
        <taxon>Tagetes</taxon>
    </lineage>
</organism>
<accession>A0AAD8JXV2</accession>
<dbReference type="PANTHER" id="PTHR34055">
    <property type="entry name" value="OS09G0491596 PROTEIN"/>
    <property type="match status" value="1"/>
</dbReference>
<evidence type="ECO:0000313" key="2">
    <source>
        <dbReference type="EMBL" id="KAK1411988.1"/>
    </source>
</evidence>
<feature type="compositionally biased region" description="Polar residues" evidence="1">
    <location>
        <begin position="95"/>
        <end position="113"/>
    </location>
</feature>
<reference evidence="2" key="1">
    <citation type="journal article" date="2023" name="bioRxiv">
        <title>Improved chromosome-level genome assembly for marigold (Tagetes erecta).</title>
        <authorList>
            <person name="Jiang F."/>
            <person name="Yuan L."/>
            <person name="Wang S."/>
            <person name="Wang H."/>
            <person name="Xu D."/>
            <person name="Wang A."/>
            <person name="Fan W."/>
        </authorList>
    </citation>
    <scope>NUCLEOTIDE SEQUENCE</scope>
    <source>
        <strain evidence="2">WSJ</strain>
        <tissue evidence="2">Leaf</tissue>
    </source>
</reference>
<name>A0AAD8JXV2_TARER</name>
<sequence>MGRGRGKGKKFTLTNNDDTGSGEEERIPTQKRRGRPQKPLVDEIDEDIVKMEEEDHPKVNDDVSNKDTKETEDAKKRKRNKHSKDEGDLVKEESQSQSGDGTRSNTNGSTQVNGFRHIGSRRKSKPRRAAEAGVECI</sequence>
<proteinExistence type="predicted"/>
<evidence type="ECO:0000313" key="3">
    <source>
        <dbReference type="Proteomes" id="UP001229421"/>
    </source>
</evidence>
<dbReference type="AlphaFoldDB" id="A0AAD8JXV2"/>
<dbReference type="PANTHER" id="PTHR34055:SF1">
    <property type="entry name" value="EXPRESSED PROTEIN"/>
    <property type="match status" value="1"/>
</dbReference>
<protein>
    <submittedName>
        <fullName evidence="2">Uncharacterized protein</fullName>
    </submittedName>
</protein>
<feature type="compositionally biased region" description="Basic and acidic residues" evidence="1">
    <location>
        <begin position="83"/>
        <end position="94"/>
    </location>
</feature>
<keyword evidence="3" id="KW-1185">Reference proteome</keyword>
<evidence type="ECO:0000256" key="1">
    <source>
        <dbReference type="SAM" id="MobiDB-lite"/>
    </source>
</evidence>
<feature type="compositionally biased region" description="Basic and acidic residues" evidence="1">
    <location>
        <begin position="47"/>
        <end position="75"/>
    </location>
</feature>
<dbReference type="EMBL" id="JAUHHV010000009">
    <property type="protein sequence ID" value="KAK1411988.1"/>
    <property type="molecule type" value="Genomic_DNA"/>
</dbReference>
<feature type="compositionally biased region" description="Basic residues" evidence="1">
    <location>
        <begin position="118"/>
        <end position="127"/>
    </location>
</feature>
<feature type="region of interest" description="Disordered" evidence="1">
    <location>
        <begin position="1"/>
        <end position="137"/>
    </location>
</feature>
<gene>
    <name evidence="2" type="ORF">QVD17_32895</name>
</gene>
<comment type="caution">
    <text evidence="2">The sequence shown here is derived from an EMBL/GenBank/DDBJ whole genome shotgun (WGS) entry which is preliminary data.</text>
</comment>